<name>E4ZR38_LEPMJ</name>
<dbReference type="HOGENOM" id="CLU_327621_0_0_1"/>
<keyword evidence="1" id="KW-0732">Signal</keyword>
<dbReference type="SUPFAM" id="SSF51445">
    <property type="entry name" value="(Trans)glycosidases"/>
    <property type="match status" value="1"/>
</dbReference>
<dbReference type="EMBL" id="FP929116">
    <property type="protein sequence ID" value="CBX93703.1"/>
    <property type="molecule type" value="Genomic_DNA"/>
</dbReference>
<accession>E4ZR38</accession>
<dbReference type="eggNOG" id="ENOG502QW09">
    <property type="taxonomic scope" value="Eukaryota"/>
</dbReference>
<dbReference type="InParanoid" id="E4ZR38"/>
<organism evidence="4">
    <name type="scientific">Leptosphaeria maculans (strain JN3 / isolate v23.1.3 / race Av1-4-5-6-7-8)</name>
    <name type="common">Blackleg fungus</name>
    <name type="synonym">Phoma lingam</name>
    <dbReference type="NCBI Taxonomy" id="985895"/>
    <lineage>
        <taxon>Eukaryota</taxon>
        <taxon>Fungi</taxon>
        <taxon>Dikarya</taxon>
        <taxon>Ascomycota</taxon>
        <taxon>Pezizomycotina</taxon>
        <taxon>Dothideomycetes</taxon>
        <taxon>Pleosporomycetidae</taxon>
        <taxon>Pleosporales</taxon>
        <taxon>Pleosporineae</taxon>
        <taxon>Leptosphaeriaceae</taxon>
        <taxon>Plenodomus</taxon>
        <taxon>Plenodomus lingam/Leptosphaeria maculans species complex</taxon>
    </lineage>
</organism>
<dbReference type="OrthoDB" id="2831684at2759"/>
<evidence type="ECO:0000259" key="2">
    <source>
        <dbReference type="Pfam" id="PF16862"/>
    </source>
</evidence>
<dbReference type="VEuPathDB" id="FungiDB:LEMA_P033770.1"/>
<evidence type="ECO:0000313" key="3">
    <source>
        <dbReference type="EMBL" id="CBX93703.1"/>
    </source>
</evidence>
<dbReference type="Pfam" id="PF16862">
    <property type="entry name" value="Glyco_hydro_79C"/>
    <property type="match status" value="1"/>
</dbReference>
<dbReference type="InterPro" id="IPR017853">
    <property type="entry name" value="GH"/>
</dbReference>
<evidence type="ECO:0000313" key="4">
    <source>
        <dbReference type="Proteomes" id="UP000002668"/>
    </source>
</evidence>
<feature type="domain" description="Beta-glucuronidase C-terminal" evidence="2">
    <location>
        <begin position="721"/>
        <end position="824"/>
    </location>
</feature>
<keyword evidence="4" id="KW-1185">Reference proteome</keyword>
<dbReference type="PANTHER" id="PTHR36183">
    <property type="entry name" value="BETA-GLUCURONIDASE"/>
    <property type="match status" value="1"/>
</dbReference>
<dbReference type="AlphaFoldDB" id="E4ZR38"/>
<dbReference type="PANTHER" id="PTHR36183:SF2">
    <property type="entry name" value="BETA-GLUCURONIDASE C-TERMINAL DOMAIN-CONTAINING PROTEIN"/>
    <property type="match status" value="1"/>
</dbReference>
<dbReference type="InterPro" id="IPR052974">
    <property type="entry name" value="GH79_Enzymes"/>
</dbReference>
<dbReference type="CAZy" id="GH79">
    <property type="family name" value="Glycoside Hydrolase Family 79"/>
</dbReference>
<dbReference type="InterPro" id="IPR031728">
    <property type="entry name" value="GlcAase_C"/>
</dbReference>
<gene>
    <name evidence="3" type="ORF">LEMA_P033770.1</name>
</gene>
<proteinExistence type="predicted"/>
<protein>
    <submittedName>
        <fullName evidence="3">Predicted protein</fullName>
    </submittedName>
</protein>
<sequence>MSCLSFLFAFAITVTALAWKAAISRVIRTTGVPGPIFVLSSCCVCSMLHVRTQVHTEGSLACLFAGTYAGGCTTPEGLMIPAPTHDAAALATQHGFTLSTLPYAYRTSFDCCCYSDSVPWKRPTQAPAPVLPASFNSSTHLYIAWAYEAPLSSAQSFKAKAGSSGACLLACKCCPWMNHDSQADALSEAEDGSTLATCPPIVFCFWARVFRTGSLSHLVATLAVPDGGDVTIGVTAVPVSANLGLRLVVASTTSPAAFLPSVFFFVSSGLAQTAIRIFPDRGSRTSPSGLAISISAITTMFLPSLRTQSIAILSLSQLQHAIAQSISISPGTTAPDSASDYINPSFAGFGIEPSNLFSFTGDDVPNQFSVQLLQNLADYSGAPAHIRLGGNTQDYMVWNETNTRIAWTPNRNSQAQGAIAADSIIIGPGYFTALDRFPKETPVTFGLNMAYMADDWEERIVALAQGAVSGIKNVKLYSFEVGNEPDLWLQNSFRTAPWNGQTYTNQWLDRCEVVYERVLKPAGLPSAFFEPPATASTIGTTFEISQLVDDGIMEGRNGDNYMTVWNQHDYYYFIGVTPTPLTLDNLMDLDSTNTQFEYWEKQVKIALNTGLPYVLREMSSVGPIGMPGVSDTHGAALWTLNFFLYAASIGISSVQMHMTDNSNASAWQPIPMYGRDTSFVRPQYYAHAAVAQIIGNGNGTTQISSLKTSNVGAAYDGRIRAYSAYANDNLQSITMINAKQANSTSDKGTFTFNLNLGSSNANKDVFLSYLTADGAESQTGVTWNGMSYDDVTGLASVVDNQQNVVRADGQGRIAVPVRDSQAVVANIGWQLGVNLVLKPDGTQSKKSSAASSSMPGASLALLTSTLVMVATFTMFASA</sequence>
<feature type="chain" id="PRO_5003192060" evidence="1">
    <location>
        <begin position="19"/>
        <end position="878"/>
    </location>
</feature>
<dbReference type="Gene3D" id="3.20.20.80">
    <property type="entry name" value="Glycosidases"/>
    <property type="match status" value="1"/>
</dbReference>
<dbReference type="Proteomes" id="UP000002668">
    <property type="component" value="Genome"/>
</dbReference>
<reference evidence="4" key="1">
    <citation type="journal article" date="2011" name="Nat. Commun.">
        <title>Effector diversification within compartments of the Leptosphaeria maculans genome affected by Repeat-Induced Point mutations.</title>
        <authorList>
            <person name="Rouxel T."/>
            <person name="Grandaubert J."/>
            <person name="Hane J.K."/>
            <person name="Hoede C."/>
            <person name="van de Wouw A.P."/>
            <person name="Couloux A."/>
            <person name="Dominguez V."/>
            <person name="Anthouard V."/>
            <person name="Bally P."/>
            <person name="Bourras S."/>
            <person name="Cozijnsen A.J."/>
            <person name="Ciuffetti L.M."/>
            <person name="Degrave A."/>
            <person name="Dilmaghani A."/>
            <person name="Duret L."/>
            <person name="Fudal I."/>
            <person name="Goodwin S.B."/>
            <person name="Gout L."/>
            <person name="Glaser N."/>
            <person name="Linglin J."/>
            <person name="Kema G.H.J."/>
            <person name="Lapalu N."/>
            <person name="Lawrence C.B."/>
            <person name="May K."/>
            <person name="Meyer M."/>
            <person name="Ollivier B."/>
            <person name="Poulain J."/>
            <person name="Schoch C.L."/>
            <person name="Simon A."/>
            <person name="Spatafora J.W."/>
            <person name="Stachowiak A."/>
            <person name="Turgeon B.G."/>
            <person name="Tyler B.M."/>
            <person name="Vincent D."/>
            <person name="Weissenbach J."/>
            <person name="Amselem J."/>
            <person name="Quesneville H."/>
            <person name="Oliver R.P."/>
            <person name="Wincker P."/>
            <person name="Balesdent M.-H."/>
            <person name="Howlett B.J."/>
        </authorList>
    </citation>
    <scope>NUCLEOTIDE SEQUENCE [LARGE SCALE GENOMIC DNA]</scope>
    <source>
        <strain evidence="4">JN3 / isolate v23.1.3 / race Av1-4-5-6-7-8</strain>
    </source>
</reference>
<feature type="signal peptide" evidence="1">
    <location>
        <begin position="1"/>
        <end position="18"/>
    </location>
</feature>
<dbReference type="GeneID" id="13284922"/>
<evidence type="ECO:0000256" key="1">
    <source>
        <dbReference type="SAM" id="SignalP"/>
    </source>
</evidence>